<dbReference type="SMART" id="SM00257">
    <property type="entry name" value="LysM"/>
    <property type="match status" value="1"/>
</dbReference>
<dbReference type="PROSITE" id="PS51782">
    <property type="entry name" value="LYSM"/>
    <property type="match status" value="1"/>
</dbReference>
<accession>A0A845L3R1</accession>
<evidence type="ECO:0000313" key="4">
    <source>
        <dbReference type="Proteomes" id="UP000463470"/>
    </source>
</evidence>
<feature type="region of interest" description="Disordered" evidence="1">
    <location>
        <begin position="701"/>
        <end position="749"/>
    </location>
</feature>
<protein>
    <submittedName>
        <fullName evidence="3">LysM peptidoglycan-binding domain-containing protein</fullName>
    </submittedName>
</protein>
<proteinExistence type="predicted"/>
<name>A0A845L3R1_9FIRM</name>
<reference evidence="3 4" key="1">
    <citation type="submission" date="2020-01" db="EMBL/GenBank/DDBJ databases">
        <title>Whole-genome sequence of Heliobacterium undosum DSM 13378.</title>
        <authorList>
            <person name="Kyndt J.A."/>
            <person name="Meyer T.E."/>
        </authorList>
    </citation>
    <scope>NUCLEOTIDE SEQUENCE [LARGE SCALE GENOMIC DNA]</scope>
    <source>
        <strain evidence="3 4">DSM 13378</strain>
    </source>
</reference>
<organism evidence="3 4">
    <name type="scientific">Heliomicrobium undosum</name>
    <dbReference type="NCBI Taxonomy" id="121734"/>
    <lineage>
        <taxon>Bacteria</taxon>
        <taxon>Bacillati</taxon>
        <taxon>Bacillota</taxon>
        <taxon>Clostridia</taxon>
        <taxon>Eubacteriales</taxon>
        <taxon>Heliobacteriaceae</taxon>
        <taxon>Heliomicrobium</taxon>
    </lineage>
</organism>
<dbReference type="InterPro" id="IPR018392">
    <property type="entry name" value="LysM"/>
</dbReference>
<feature type="domain" description="LysM" evidence="2">
    <location>
        <begin position="819"/>
        <end position="863"/>
    </location>
</feature>
<dbReference type="SUPFAM" id="SSF54106">
    <property type="entry name" value="LysM domain"/>
    <property type="match status" value="1"/>
</dbReference>
<dbReference type="AlphaFoldDB" id="A0A845L3R1"/>
<dbReference type="InterPro" id="IPR036779">
    <property type="entry name" value="LysM_dom_sf"/>
</dbReference>
<feature type="region of interest" description="Disordered" evidence="1">
    <location>
        <begin position="787"/>
        <end position="816"/>
    </location>
</feature>
<dbReference type="OrthoDB" id="2077770at2"/>
<keyword evidence="4" id="KW-1185">Reference proteome</keyword>
<dbReference type="Pfam" id="PF01476">
    <property type="entry name" value="LysM"/>
    <property type="match status" value="1"/>
</dbReference>
<dbReference type="RefSeq" id="WP_161253755.1">
    <property type="nucleotide sequence ID" value="NZ_WXEY01000001.1"/>
</dbReference>
<sequence length="868" mass="93343">MTLERINGSGNGEWGQSGVELYLISLDLGCPDRDREQVGSVDAEMELLHVTRMDDEVRANIRLQVRAIMEPAEEGAGRGSDAGAGCRSACNGKGERSGDCPESLSLIEQEIPPGPKMFRQEQILVVQMPGPEDEHKGDDGDTYRLQEASALSILYIHPYWSEERLKVDLLLSVGLVTEEVPSSRNIRWMEQTVRIEGEGLPEEARVVAIAWRADHGDREATTELRTQLAYLSDEGDPMGILEKVTTFSDGILWLGEPRLTLNGSSWAIYGPAWLPLSQSPGAEAELAFGEVPAEEEGLQSGFGAIEPIPLGRSADLEPDAQAKEEIAATSDTESAIHGVAREGGVAVGNMAIGYGAVANGTVNDGTVHDDVVGEGDTDDVFAAGVVSDGMSLAHDEVDSALQEATVTLDQSEPFGPLSGTQALWPHHMEEMLGGAPIPELSPIPLQSFGDIGYDPAEHEREFQADPGHREWTEYPAPPGFDGVSEYPLPEADSPQDFHDQTAAAQDEGLAITMERETEGSDQGDSTELIGGFADYLDSTLYTAQYGEGFLYPDPSLATAMSEGTKEESEPASLWEETPARSFDEVEAARDIVAEAQTASIAVEADLTPVEAEAEMLSITEEAGTAVTEEMEATDSTAEAEALLVSAGPVTPVLVEKVDPLFEVEEVETEFIKSEVDTSTSSAPLAGDLMDILPELAQDTPAEPPITQPLSIKTSLPGTPRITSRFRDRLGAGDGAPGKKIGPKEEPQPIPAVRRLARPLPNIPAAVNPAPEMSLRESKPRDIRRIQRPGDDLHKTAAAAKNPMTEKSDAKGNRKDGGWRFVVVGAGDTVSSIARRNRIPEEVVRSVNKLSTDDTLRAGQTLMLPRHWM</sequence>
<evidence type="ECO:0000256" key="1">
    <source>
        <dbReference type="SAM" id="MobiDB-lite"/>
    </source>
</evidence>
<feature type="region of interest" description="Disordered" evidence="1">
    <location>
        <begin position="73"/>
        <end position="101"/>
    </location>
</feature>
<dbReference type="EMBL" id="WXEY01000001">
    <property type="protein sequence ID" value="MZP28398.1"/>
    <property type="molecule type" value="Genomic_DNA"/>
</dbReference>
<feature type="compositionally biased region" description="Basic and acidic residues" evidence="1">
    <location>
        <begin position="803"/>
        <end position="816"/>
    </location>
</feature>
<evidence type="ECO:0000313" key="3">
    <source>
        <dbReference type="EMBL" id="MZP28398.1"/>
    </source>
</evidence>
<dbReference type="CDD" id="cd00118">
    <property type="entry name" value="LysM"/>
    <property type="match status" value="1"/>
</dbReference>
<comment type="caution">
    <text evidence="3">The sequence shown here is derived from an EMBL/GenBank/DDBJ whole genome shotgun (WGS) entry which is preliminary data.</text>
</comment>
<gene>
    <name evidence="3" type="ORF">GTO91_01505</name>
</gene>
<feature type="compositionally biased region" description="Polar residues" evidence="1">
    <location>
        <begin position="707"/>
        <end position="716"/>
    </location>
</feature>
<dbReference type="Proteomes" id="UP000463470">
    <property type="component" value="Unassembled WGS sequence"/>
</dbReference>
<dbReference type="Gene3D" id="3.10.350.10">
    <property type="entry name" value="LysM domain"/>
    <property type="match status" value="1"/>
</dbReference>
<evidence type="ECO:0000259" key="2">
    <source>
        <dbReference type="PROSITE" id="PS51782"/>
    </source>
</evidence>